<sequence length="262" mass="28617">MSSKLGDVEYVIFDVDGLLSDSETIYTKVTNDILARYGKTMTWEIKAGIMGKVQREAAEYIYSFFPGLENELSVDDYLVERNALQDDLFRKVLPLRGAVQLVRHLHDAGIPIALATGSNARNFKLKTDHLPEIFALFPSTRILTADSPQVKPGRGKPNPDIFLAAAQSLGYDVGTATDCSDLQRAQRAKGLVFEDAVPGVKAGVAAGMNVVWVPDPQLRALNPSETYGAKLILESLDQWDPVAWGLSPMKVSQPSLGVESHS</sequence>
<dbReference type="InterPro" id="IPR036412">
    <property type="entry name" value="HAD-like_sf"/>
</dbReference>
<dbReference type="PANTHER" id="PTHR18901:SF38">
    <property type="entry name" value="PSEUDOURIDINE-5'-PHOSPHATASE"/>
    <property type="match status" value="1"/>
</dbReference>
<evidence type="ECO:0000313" key="1">
    <source>
        <dbReference type="EMBL" id="ORX36614.1"/>
    </source>
</evidence>
<dbReference type="Pfam" id="PF00702">
    <property type="entry name" value="Hydrolase"/>
    <property type="match status" value="1"/>
</dbReference>
<gene>
    <name evidence="1" type="ORF">BD324DRAFT_626541</name>
</gene>
<dbReference type="SUPFAM" id="SSF56784">
    <property type="entry name" value="HAD-like"/>
    <property type="match status" value="1"/>
</dbReference>
<dbReference type="RefSeq" id="XP_021870683.1">
    <property type="nucleotide sequence ID" value="XM_022015906.1"/>
</dbReference>
<dbReference type="GeneID" id="33557715"/>
<dbReference type="GO" id="GO:0016791">
    <property type="term" value="F:phosphatase activity"/>
    <property type="evidence" value="ECO:0007669"/>
    <property type="project" value="TreeGrafter"/>
</dbReference>
<dbReference type="PANTHER" id="PTHR18901">
    <property type="entry name" value="2-DEOXYGLUCOSE-6-PHOSPHATE PHOSPHATASE 2"/>
    <property type="match status" value="1"/>
</dbReference>
<dbReference type="SFLD" id="SFLDG01129">
    <property type="entry name" value="C1.5:_HAD__Beta-PGM__Phosphata"/>
    <property type="match status" value="1"/>
</dbReference>
<dbReference type="InParanoid" id="A0A1Y1UGI0"/>
<accession>A0A1Y1UGI0</accession>
<dbReference type="AlphaFoldDB" id="A0A1Y1UGI0"/>
<dbReference type="STRING" id="4999.A0A1Y1UGI0"/>
<protein>
    <submittedName>
        <fullName evidence="1">HAD-like domain-containing protein</fullName>
    </submittedName>
</protein>
<evidence type="ECO:0000313" key="2">
    <source>
        <dbReference type="Proteomes" id="UP000193218"/>
    </source>
</evidence>
<dbReference type="Gene3D" id="3.40.50.1000">
    <property type="entry name" value="HAD superfamily/HAD-like"/>
    <property type="match status" value="1"/>
</dbReference>
<dbReference type="InterPro" id="IPR023214">
    <property type="entry name" value="HAD_sf"/>
</dbReference>
<dbReference type="OrthoDB" id="40579at2759"/>
<dbReference type="Proteomes" id="UP000193218">
    <property type="component" value="Unassembled WGS sequence"/>
</dbReference>
<name>A0A1Y1UGI0_9TREE</name>
<keyword evidence="2" id="KW-1185">Reference proteome</keyword>
<comment type="caution">
    <text evidence="1">The sequence shown here is derived from an EMBL/GenBank/DDBJ whole genome shotgun (WGS) entry which is preliminary data.</text>
</comment>
<reference evidence="1 2" key="1">
    <citation type="submission" date="2017-03" db="EMBL/GenBank/DDBJ databases">
        <title>Widespread Adenine N6-methylation of Active Genes in Fungi.</title>
        <authorList>
            <consortium name="DOE Joint Genome Institute"/>
            <person name="Mondo S.J."/>
            <person name="Dannebaum R.O."/>
            <person name="Kuo R.C."/>
            <person name="Louie K.B."/>
            <person name="Bewick A.J."/>
            <person name="Labutti K."/>
            <person name="Haridas S."/>
            <person name="Kuo A."/>
            <person name="Salamov A."/>
            <person name="Ahrendt S.R."/>
            <person name="Lau R."/>
            <person name="Bowen B.P."/>
            <person name="Lipzen A."/>
            <person name="Sullivan W."/>
            <person name="Andreopoulos W.B."/>
            <person name="Clum A."/>
            <person name="Lindquist E."/>
            <person name="Daum C."/>
            <person name="Northen T.R."/>
            <person name="Ramamoorthy G."/>
            <person name="Schmitz R.J."/>
            <person name="Gryganskyi A."/>
            <person name="Culley D."/>
            <person name="Magnuson J."/>
            <person name="James T.Y."/>
            <person name="O'Malley M.A."/>
            <person name="Stajich J.E."/>
            <person name="Spatafora J.W."/>
            <person name="Visel A."/>
            <person name="Grigoriev I.V."/>
        </authorList>
    </citation>
    <scope>NUCLEOTIDE SEQUENCE [LARGE SCALE GENOMIC DNA]</scope>
    <source>
        <strain evidence="1 2">NRRL Y-17943</strain>
    </source>
</reference>
<dbReference type="EMBL" id="NBSH01000007">
    <property type="protein sequence ID" value="ORX36614.1"/>
    <property type="molecule type" value="Genomic_DNA"/>
</dbReference>
<dbReference type="FunCoup" id="A0A1Y1UGI0">
    <property type="interactions" value="29"/>
</dbReference>
<proteinExistence type="predicted"/>
<dbReference type="FunFam" id="1.10.150.240:FF:000001">
    <property type="entry name" value="Haloacid dehalogenase-like hydrolase domain"/>
    <property type="match status" value="1"/>
</dbReference>
<dbReference type="Gene3D" id="1.10.150.240">
    <property type="entry name" value="Putative phosphatase, domain 2"/>
    <property type="match status" value="1"/>
</dbReference>
<dbReference type="SFLD" id="SFLDS00003">
    <property type="entry name" value="Haloacid_Dehalogenase"/>
    <property type="match status" value="1"/>
</dbReference>
<dbReference type="InterPro" id="IPR023198">
    <property type="entry name" value="PGP-like_dom2"/>
</dbReference>
<organism evidence="1 2">
    <name type="scientific">Kockovaella imperatae</name>
    <dbReference type="NCBI Taxonomy" id="4999"/>
    <lineage>
        <taxon>Eukaryota</taxon>
        <taxon>Fungi</taxon>
        <taxon>Dikarya</taxon>
        <taxon>Basidiomycota</taxon>
        <taxon>Agaricomycotina</taxon>
        <taxon>Tremellomycetes</taxon>
        <taxon>Tremellales</taxon>
        <taxon>Cuniculitremaceae</taxon>
        <taxon>Kockovaella</taxon>
    </lineage>
</organism>